<organism evidence="1 2">
    <name type="scientific">Paracoccus mutanolyticus</name>
    <dbReference type="NCBI Taxonomy" id="1499308"/>
    <lineage>
        <taxon>Bacteria</taxon>
        <taxon>Pseudomonadati</taxon>
        <taxon>Pseudomonadota</taxon>
        <taxon>Alphaproteobacteria</taxon>
        <taxon>Rhodobacterales</taxon>
        <taxon>Paracoccaceae</taxon>
        <taxon>Paracoccus</taxon>
    </lineage>
</organism>
<evidence type="ECO:0000313" key="2">
    <source>
        <dbReference type="Proteomes" id="UP000249922"/>
    </source>
</evidence>
<proteinExistence type="predicted"/>
<reference evidence="1 2" key="1">
    <citation type="submission" date="2018-06" db="EMBL/GenBank/DDBJ databases">
        <title>Complete genome sequence of Paracoccus mutanolyticus strain RSP-02 isolated from cellulosic waste.</title>
        <authorList>
            <person name="Amrutha R.N."/>
            <person name="Shrivastav A."/>
            <person name="Buddana S.K."/>
            <person name="Deshpande U."/>
            <person name="Prakasham R.S."/>
        </authorList>
    </citation>
    <scope>NUCLEOTIDE SEQUENCE [LARGE SCALE GENOMIC DNA]</scope>
    <source>
        <strain evidence="1 2">RSP-02</strain>
    </source>
</reference>
<keyword evidence="2" id="KW-1185">Reference proteome</keyword>
<accession>A0ABM6WSH8</accession>
<evidence type="ECO:0000313" key="1">
    <source>
        <dbReference type="EMBL" id="AWX93619.1"/>
    </source>
</evidence>
<dbReference type="RefSeq" id="WP_112888121.1">
    <property type="nucleotide sequence ID" value="NZ_CP030239.1"/>
</dbReference>
<dbReference type="EMBL" id="CP030239">
    <property type="protein sequence ID" value="AWX93619.1"/>
    <property type="molecule type" value="Genomic_DNA"/>
</dbReference>
<sequence length="65" mass="7118">MRDAGRLAKAAYRDAGARCPAMITHELRTYKSVRDLPREGQLAWKIAEVAADRRGPTCPAPRGAP</sequence>
<dbReference type="Proteomes" id="UP000249922">
    <property type="component" value="Chromosome"/>
</dbReference>
<gene>
    <name evidence="1" type="ORF">DPM13_12415</name>
</gene>
<protein>
    <submittedName>
        <fullName evidence="1">Uncharacterized protein</fullName>
    </submittedName>
</protein>
<name>A0ABM6WSH8_9RHOB</name>